<feature type="region of interest" description="Disordered" evidence="10">
    <location>
        <begin position="1"/>
        <end position="27"/>
    </location>
</feature>
<dbReference type="Proteomes" id="UP000593576">
    <property type="component" value="Unassembled WGS sequence"/>
</dbReference>
<dbReference type="AlphaFoldDB" id="A0A7J9LWM1"/>
<keyword evidence="3" id="KW-0805">Transcription regulation</keyword>
<dbReference type="InterPro" id="IPR050913">
    <property type="entry name" value="AP2/ERF_ERF"/>
</dbReference>
<keyword evidence="6" id="KW-0804">Transcription</keyword>
<dbReference type="FunFam" id="3.30.730.10:FF:000005">
    <property type="entry name" value="ethylene-responsive transcription factor RAP2-11"/>
    <property type="match status" value="2"/>
</dbReference>
<comment type="caution">
    <text evidence="12">The sequence shown here is derived from an EMBL/GenBank/DDBJ whole genome shotgun (WGS) entry which is preliminary data.</text>
</comment>
<accession>A0A7J9LWM1</accession>
<evidence type="ECO:0000256" key="5">
    <source>
        <dbReference type="ARBA" id="ARBA00023159"/>
    </source>
</evidence>
<evidence type="ECO:0000259" key="11">
    <source>
        <dbReference type="PROSITE" id="PS51032"/>
    </source>
</evidence>
<evidence type="ECO:0000256" key="4">
    <source>
        <dbReference type="ARBA" id="ARBA00023125"/>
    </source>
</evidence>
<evidence type="ECO:0000256" key="2">
    <source>
        <dbReference type="ARBA" id="ARBA00022745"/>
    </source>
</evidence>
<comment type="subcellular location">
    <subcellularLocation>
        <location evidence="1">Nucleus</location>
    </subcellularLocation>
</comment>
<dbReference type="PROSITE" id="PS51032">
    <property type="entry name" value="AP2_ERF"/>
    <property type="match status" value="3"/>
</dbReference>
<proteinExistence type="inferred from homology"/>
<dbReference type="GO" id="GO:0003700">
    <property type="term" value="F:DNA-binding transcription factor activity"/>
    <property type="evidence" value="ECO:0007669"/>
    <property type="project" value="InterPro"/>
</dbReference>
<keyword evidence="7" id="KW-0539">Nucleus</keyword>
<dbReference type="Pfam" id="PF00847">
    <property type="entry name" value="AP2"/>
    <property type="match status" value="2"/>
</dbReference>
<keyword evidence="5" id="KW-0010">Activator</keyword>
<evidence type="ECO:0000256" key="10">
    <source>
        <dbReference type="SAM" id="MobiDB-lite"/>
    </source>
</evidence>
<comment type="similarity">
    <text evidence="8">Belongs to the AP2/ERF transcription factor family. ERF subfamily.</text>
</comment>
<evidence type="ECO:0000256" key="8">
    <source>
        <dbReference type="ARBA" id="ARBA00024343"/>
    </source>
</evidence>
<feature type="domain" description="AP2/ERF" evidence="11">
    <location>
        <begin position="25"/>
        <end position="82"/>
    </location>
</feature>
<evidence type="ECO:0000256" key="1">
    <source>
        <dbReference type="ARBA" id="ARBA00004123"/>
    </source>
</evidence>
<dbReference type="EMBL" id="JABFAF010000008">
    <property type="protein sequence ID" value="MBA0863205.1"/>
    <property type="molecule type" value="Genomic_DNA"/>
</dbReference>
<dbReference type="GO" id="GO:0003677">
    <property type="term" value="F:DNA binding"/>
    <property type="evidence" value="ECO:0007669"/>
    <property type="project" value="UniProtKB-KW"/>
</dbReference>
<sequence>MASGASTGADKLGGRMKPSSRGHHRFVGVRQRPSGGWVAEIKDSSQKVRLWLGTYDTAEEAARAYDCAARALRGANACTNFELPGPQLASSSSTNRLIFDNLQPFSSEKACGSDAGGLLVGALPKLLDAGKGNGVLSTANSAGLQLSVASDLPLSNKNLCLESGNMNLVQGFSKPELAINHDQACDGQSAVGQIEVQWHQLQSQPTSMASSKWSNEPSFEALWDSQMTLSPLNGLFNISTSITATSTSRGHQRWVAEIDDSLQKVGHWLGTFNTAEEAARAYDETARILHGANAHTNFELPQSASNSSVNRVSFDNIQSRDLHPESTIAKLSNKRVRGSDDYMNKKKLKAIKKTCRDNAYKFWHIDAGFWSQAIGCGARPRPRVSPSTSNSHCHSDAASCTPYVPTVSQLGSSTTQQFPEEVQTLKSNVSNIMTQMAQMNQTLCNIQRMLEPMMQLQQRSQRQFQFVGGGGSHRFDKRKKLTMSVPIRADVVGGKKKSSSRGHHRFVGVRQRPSGRWVAEIKDSLQKVRLWLGTFDTAEEAARAYDDAARALRGANARTNFELPGPQLASSSSTNRFSFDKLQPFSFEEACGKGGSDDGDGFIGALKAKLLDGKGLKVLSLANPAVVPPPQRIGNMNLVQGPTSKPDRERDGEVAVGHIEAQWHQPVQSQAPSITSMMWSNEPSFEAATWGAQMNQVPPNGLFDISTLTAATSTWPLPGAAVSTMDLSFPNQCQIEFPVNMPISQIDGTTTEGVWSSEQQFLQCDNNTLSGPIGSWGDPYLYVSSVLN</sequence>
<dbReference type="InterPro" id="IPR036955">
    <property type="entry name" value="AP2/ERF_dom_sf"/>
</dbReference>
<dbReference type="OrthoDB" id="995612at2759"/>
<protein>
    <recommendedName>
        <fullName evidence="11">AP2/ERF domain-containing protein</fullName>
    </recommendedName>
</protein>
<keyword evidence="2" id="KW-0936">Ethylene signaling pathway</keyword>
<dbReference type="PANTHER" id="PTHR31194:SF189">
    <property type="entry name" value="AP2_ERF DOMAIN-CONTAINING PROTEIN"/>
    <property type="match status" value="1"/>
</dbReference>
<dbReference type="GO" id="GO:0005634">
    <property type="term" value="C:nucleus"/>
    <property type="evidence" value="ECO:0007669"/>
    <property type="project" value="UniProtKB-SubCell"/>
</dbReference>
<name>A0A7J9LWM1_GOSSC</name>
<feature type="domain" description="AP2/ERF" evidence="11">
    <location>
        <begin position="505"/>
        <end position="562"/>
    </location>
</feature>
<dbReference type="InterPro" id="IPR001471">
    <property type="entry name" value="AP2/ERF_dom"/>
</dbReference>
<keyword evidence="13" id="KW-1185">Reference proteome</keyword>
<evidence type="ECO:0000256" key="3">
    <source>
        <dbReference type="ARBA" id="ARBA00023015"/>
    </source>
</evidence>
<dbReference type="CDD" id="cd00018">
    <property type="entry name" value="AP2"/>
    <property type="match status" value="3"/>
</dbReference>
<dbReference type="PRINTS" id="PR00367">
    <property type="entry name" value="ETHRSPELEMNT"/>
</dbReference>
<reference evidence="12 13" key="1">
    <citation type="journal article" date="2019" name="Genome Biol. Evol.">
        <title>Insights into the evolution of the New World diploid cottons (Gossypium, subgenus Houzingenia) based on genome sequencing.</title>
        <authorList>
            <person name="Grover C.E."/>
            <person name="Arick M.A. 2nd"/>
            <person name="Thrash A."/>
            <person name="Conover J.L."/>
            <person name="Sanders W.S."/>
            <person name="Peterson D.G."/>
            <person name="Frelichowski J.E."/>
            <person name="Scheffler J.A."/>
            <person name="Scheffler B.E."/>
            <person name="Wendel J.F."/>
        </authorList>
    </citation>
    <scope>NUCLEOTIDE SEQUENCE [LARGE SCALE GENOMIC DNA]</scope>
    <source>
        <strain evidence="12">1</strain>
        <tissue evidence="12">Leaf</tissue>
    </source>
</reference>
<feature type="compositionally biased region" description="Basic residues" evidence="10">
    <location>
        <begin position="18"/>
        <end position="27"/>
    </location>
</feature>
<evidence type="ECO:0000256" key="7">
    <source>
        <dbReference type="ARBA" id="ARBA00023242"/>
    </source>
</evidence>
<organism evidence="12 13">
    <name type="scientific">Gossypium schwendimanii</name>
    <name type="common">Cotton</name>
    <dbReference type="NCBI Taxonomy" id="34291"/>
    <lineage>
        <taxon>Eukaryota</taxon>
        <taxon>Viridiplantae</taxon>
        <taxon>Streptophyta</taxon>
        <taxon>Embryophyta</taxon>
        <taxon>Tracheophyta</taxon>
        <taxon>Spermatophyta</taxon>
        <taxon>Magnoliopsida</taxon>
        <taxon>eudicotyledons</taxon>
        <taxon>Gunneridae</taxon>
        <taxon>Pentapetalae</taxon>
        <taxon>rosids</taxon>
        <taxon>malvids</taxon>
        <taxon>Malvales</taxon>
        <taxon>Malvaceae</taxon>
        <taxon>Malvoideae</taxon>
        <taxon>Gossypium</taxon>
    </lineage>
</organism>
<dbReference type="SMART" id="SM00380">
    <property type="entry name" value="AP2"/>
    <property type="match status" value="3"/>
</dbReference>
<keyword evidence="4" id="KW-0238">DNA-binding</keyword>
<dbReference type="Gene3D" id="3.30.730.10">
    <property type="entry name" value="AP2/ERF domain"/>
    <property type="match status" value="3"/>
</dbReference>
<dbReference type="InterPro" id="IPR016177">
    <property type="entry name" value="DNA-bd_dom_sf"/>
</dbReference>
<evidence type="ECO:0000313" key="13">
    <source>
        <dbReference type="Proteomes" id="UP000593576"/>
    </source>
</evidence>
<comment type="function">
    <text evidence="9">Probably acts as a transcriptional activator. Binds to the GCC-box pathogenesis-related promoter element. May be involved in the regulation of gene expression by stress factors and by components of stress signal transduction pathways.</text>
</comment>
<evidence type="ECO:0000313" key="12">
    <source>
        <dbReference type="EMBL" id="MBA0863205.1"/>
    </source>
</evidence>
<gene>
    <name evidence="12" type="ORF">Goshw_018201</name>
</gene>
<dbReference type="SUPFAM" id="SSF54171">
    <property type="entry name" value="DNA-binding domain"/>
    <property type="match status" value="3"/>
</dbReference>
<feature type="domain" description="AP2/ERF" evidence="11">
    <location>
        <begin position="231"/>
        <end position="299"/>
    </location>
</feature>
<dbReference type="GO" id="GO:0009873">
    <property type="term" value="P:ethylene-activated signaling pathway"/>
    <property type="evidence" value="ECO:0007669"/>
    <property type="project" value="UniProtKB-KW"/>
</dbReference>
<evidence type="ECO:0000256" key="6">
    <source>
        <dbReference type="ARBA" id="ARBA00023163"/>
    </source>
</evidence>
<dbReference type="PANTHER" id="PTHR31194">
    <property type="entry name" value="SHN SHINE , DNA BINDING / TRANSCRIPTION FACTOR"/>
    <property type="match status" value="1"/>
</dbReference>
<evidence type="ECO:0000256" key="9">
    <source>
        <dbReference type="ARBA" id="ARBA00037379"/>
    </source>
</evidence>